<accession>A0ABQ5SWV6</accession>
<organism evidence="2 3">
    <name type="scientific">Nocardioides luteus</name>
    <dbReference type="NCBI Taxonomy" id="1844"/>
    <lineage>
        <taxon>Bacteria</taxon>
        <taxon>Bacillati</taxon>
        <taxon>Actinomycetota</taxon>
        <taxon>Actinomycetes</taxon>
        <taxon>Propionibacteriales</taxon>
        <taxon>Nocardioidaceae</taxon>
        <taxon>Nocardioides</taxon>
    </lineage>
</organism>
<keyword evidence="1" id="KW-0472">Membrane</keyword>
<evidence type="ECO:0008006" key="4">
    <source>
        <dbReference type="Google" id="ProtNLM"/>
    </source>
</evidence>
<evidence type="ECO:0000313" key="3">
    <source>
        <dbReference type="Proteomes" id="UP001142292"/>
    </source>
</evidence>
<evidence type="ECO:0000256" key="1">
    <source>
        <dbReference type="SAM" id="Phobius"/>
    </source>
</evidence>
<name>A0ABQ5SWV6_9ACTN</name>
<keyword evidence="1" id="KW-1133">Transmembrane helix</keyword>
<gene>
    <name evidence="2" type="ORF">GCM10017579_25460</name>
</gene>
<protein>
    <recommendedName>
        <fullName evidence="4">DUF4178 domain-containing protein</fullName>
    </recommendedName>
</protein>
<reference evidence="2" key="2">
    <citation type="submission" date="2023-01" db="EMBL/GenBank/DDBJ databases">
        <authorList>
            <person name="Sun Q."/>
            <person name="Evtushenko L."/>
        </authorList>
    </citation>
    <scope>NUCLEOTIDE SEQUENCE</scope>
    <source>
        <strain evidence="2">VKM Ac-1246</strain>
    </source>
</reference>
<reference evidence="2" key="1">
    <citation type="journal article" date="2014" name="Int. J. Syst. Evol. Microbiol.">
        <title>Complete genome of a new Firmicutes species belonging to the dominant human colonic microbiota ('Ruminococcus bicirculans') reveals two chromosomes and a selective capacity to utilize plant glucans.</title>
        <authorList>
            <consortium name="NISC Comparative Sequencing Program"/>
            <person name="Wegmann U."/>
            <person name="Louis P."/>
            <person name="Goesmann A."/>
            <person name="Henrissat B."/>
            <person name="Duncan S.H."/>
            <person name="Flint H.J."/>
        </authorList>
    </citation>
    <scope>NUCLEOTIDE SEQUENCE</scope>
    <source>
        <strain evidence="2">VKM Ac-1246</strain>
    </source>
</reference>
<feature type="transmembrane region" description="Helical" evidence="1">
    <location>
        <begin position="151"/>
        <end position="177"/>
    </location>
</feature>
<sequence length="184" mass="20603">MSPHARPFFDHVARVCDGTPYKATETARGFDVELDLADARWHPRLQKDKLHWVFTYHVSMPTRNSYAIIEDTRSIVWFGDVPHTQKTGVRRIEAADEEQTDQGVWHVHDPESVPDLDQFRFDAEEGRTLINSVARLYALQQRGARHEGPGFSVAVGLVVTVSAIATIIGLVVILNLLGTFGTPS</sequence>
<keyword evidence="1" id="KW-0812">Transmembrane</keyword>
<dbReference type="RefSeq" id="WP_189118792.1">
    <property type="nucleotide sequence ID" value="NZ_BMRK01000008.1"/>
</dbReference>
<comment type="caution">
    <text evidence="2">The sequence shown here is derived from an EMBL/GenBank/DDBJ whole genome shotgun (WGS) entry which is preliminary data.</text>
</comment>
<dbReference type="Proteomes" id="UP001142292">
    <property type="component" value="Unassembled WGS sequence"/>
</dbReference>
<proteinExistence type="predicted"/>
<evidence type="ECO:0000313" key="2">
    <source>
        <dbReference type="EMBL" id="GLJ68510.1"/>
    </source>
</evidence>
<keyword evidence="3" id="KW-1185">Reference proteome</keyword>
<dbReference type="EMBL" id="BSEL01000005">
    <property type="protein sequence ID" value="GLJ68510.1"/>
    <property type="molecule type" value="Genomic_DNA"/>
</dbReference>